<feature type="region of interest" description="Disordered" evidence="8">
    <location>
        <begin position="36"/>
        <end position="93"/>
    </location>
</feature>
<feature type="active site" evidence="5">
    <location>
        <position position="487"/>
    </location>
</feature>
<sequence>MVQIQLDIELFPIVVGFSCGITIYILSWIFPSKRGVNKGASAGTETKGKQEEVSEEPTCPAPSEPSAEPLAEPGPEPADAEAPEPRQRAATPRQPVPGYALLVLFGLLCALKAGLSLQDGGLTIPPSVARYSPWALAPQDEVPPEVAAQAEVLSAEPEQPPMEEEAEPANATVPLEADDFEVQSMEAQLLEPENAAVPLEADDFEAAAVEPEEEESGNQAGVEASEEPANAQLITLNLTRQTMAIQNIGDIIHYKSAYWGTIAVGTPAVDYKVVFDTGSGYLILPSTYCHSETCRAHKRYRRPASVTARDIDFDGTEVVAGDPRDEMTISFGTGEVTGVLVDDITCADDRNVALGMPLEGCMPMSMIIATDMTEEPFRTFHFDGVLGLGLVGLTKSNSFSFIHNIGKTVHERGGSTPNIFSVFLGQHKREASDITFGGYVADHLEDTISWNSVLHPELGHWMLRVKALRVDDEVVSFCNEGCRAIVDTGTSLLAVPTPVFPEIHELLRHEADPLLECQGPGPKLHIELEGLTLTLEPQDYAKSETALFGSPPTSRVRYPLSNTTHEFEPEYCKPTLMSMELPEPVGPKLFVLGEPVLRKYYTVFDFTEDAPRIGFGKALHRKMAPPAALAAQDPLDDEEDDAWR</sequence>
<evidence type="ECO:0000256" key="2">
    <source>
        <dbReference type="ARBA" id="ARBA00022670"/>
    </source>
</evidence>
<evidence type="ECO:0000256" key="9">
    <source>
        <dbReference type="SAM" id="Phobius"/>
    </source>
</evidence>
<feature type="compositionally biased region" description="Low complexity" evidence="8">
    <location>
        <begin position="64"/>
        <end position="73"/>
    </location>
</feature>
<dbReference type="InterPro" id="IPR001461">
    <property type="entry name" value="Aspartic_peptidase_A1"/>
</dbReference>
<accession>A0A7S1S4V5</accession>
<evidence type="ECO:0000256" key="4">
    <source>
        <dbReference type="ARBA" id="ARBA00022801"/>
    </source>
</evidence>
<dbReference type="PROSITE" id="PS00141">
    <property type="entry name" value="ASP_PROTEASE"/>
    <property type="match status" value="1"/>
</dbReference>
<evidence type="ECO:0000256" key="5">
    <source>
        <dbReference type="PIRSR" id="PIRSR601461-1"/>
    </source>
</evidence>
<keyword evidence="4 7" id="KW-0378">Hydrolase</keyword>
<dbReference type="SUPFAM" id="SSF50630">
    <property type="entry name" value="Acid proteases"/>
    <property type="match status" value="1"/>
</dbReference>
<evidence type="ECO:0000256" key="7">
    <source>
        <dbReference type="RuleBase" id="RU000454"/>
    </source>
</evidence>
<feature type="transmembrane region" description="Helical" evidence="9">
    <location>
        <begin position="12"/>
        <end position="30"/>
    </location>
</feature>
<feature type="transmembrane region" description="Helical" evidence="9">
    <location>
        <begin position="96"/>
        <end position="115"/>
    </location>
</feature>
<dbReference type="InterPro" id="IPR001969">
    <property type="entry name" value="Aspartic_peptidase_AS"/>
</dbReference>
<dbReference type="PANTHER" id="PTHR47966:SF51">
    <property type="entry name" value="BETA-SITE APP-CLEAVING ENZYME, ISOFORM A-RELATED"/>
    <property type="match status" value="1"/>
</dbReference>
<dbReference type="PANTHER" id="PTHR47966">
    <property type="entry name" value="BETA-SITE APP-CLEAVING ENZYME, ISOFORM A-RELATED"/>
    <property type="match status" value="1"/>
</dbReference>
<dbReference type="PRINTS" id="PR00792">
    <property type="entry name" value="PEPSIN"/>
</dbReference>
<dbReference type="InterPro" id="IPR033121">
    <property type="entry name" value="PEPTIDASE_A1"/>
</dbReference>
<evidence type="ECO:0000256" key="8">
    <source>
        <dbReference type="SAM" id="MobiDB-lite"/>
    </source>
</evidence>
<protein>
    <recommendedName>
        <fullName evidence="10">Peptidase A1 domain-containing protein</fullName>
    </recommendedName>
</protein>
<feature type="active site" evidence="5">
    <location>
        <position position="276"/>
    </location>
</feature>
<dbReference type="InterPro" id="IPR034164">
    <property type="entry name" value="Pepsin-like_dom"/>
</dbReference>
<dbReference type="EMBL" id="HBGE01102529">
    <property type="protein sequence ID" value="CAD9184346.1"/>
    <property type="molecule type" value="Transcribed_RNA"/>
</dbReference>
<name>A0A7S1S4V5_ALECA</name>
<dbReference type="Pfam" id="PF00026">
    <property type="entry name" value="Asp"/>
    <property type="match status" value="1"/>
</dbReference>
<dbReference type="CDD" id="cd05471">
    <property type="entry name" value="pepsin_like"/>
    <property type="match status" value="1"/>
</dbReference>
<organism evidence="11">
    <name type="scientific">Alexandrium catenella</name>
    <name type="common">Red tide dinoflagellate</name>
    <name type="synonym">Gonyaulax catenella</name>
    <dbReference type="NCBI Taxonomy" id="2925"/>
    <lineage>
        <taxon>Eukaryota</taxon>
        <taxon>Sar</taxon>
        <taxon>Alveolata</taxon>
        <taxon>Dinophyceae</taxon>
        <taxon>Gonyaulacales</taxon>
        <taxon>Pyrocystaceae</taxon>
        <taxon>Alexandrium</taxon>
    </lineage>
</organism>
<dbReference type="GO" id="GO:0006508">
    <property type="term" value="P:proteolysis"/>
    <property type="evidence" value="ECO:0007669"/>
    <property type="project" value="UniProtKB-KW"/>
</dbReference>
<dbReference type="InterPro" id="IPR021109">
    <property type="entry name" value="Peptidase_aspartic_dom_sf"/>
</dbReference>
<reference evidence="11" key="1">
    <citation type="submission" date="2021-01" db="EMBL/GenBank/DDBJ databases">
        <authorList>
            <person name="Corre E."/>
            <person name="Pelletier E."/>
            <person name="Niang G."/>
            <person name="Scheremetjew M."/>
            <person name="Finn R."/>
            <person name="Kale V."/>
            <person name="Holt S."/>
            <person name="Cochrane G."/>
            <person name="Meng A."/>
            <person name="Brown T."/>
            <person name="Cohen L."/>
        </authorList>
    </citation>
    <scope>NUCLEOTIDE SEQUENCE</scope>
    <source>
        <strain evidence="11">OF101</strain>
    </source>
</reference>
<evidence type="ECO:0000256" key="3">
    <source>
        <dbReference type="ARBA" id="ARBA00022750"/>
    </source>
</evidence>
<keyword evidence="9" id="KW-0812">Transmembrane</keyword>
<dbReference type="PROSITE" id="PS51767">
    <property type="entry name" value="PEPTIDASE_A1"/>
    <property type="match status" value="1"/>
</dbReference>
<evidence type="ECO:0000256" key="6">
    <source>
        <dbReference type="PIRSR" id="PIRSR601461-2"/>
    </source>
</evidence>
<gene>
    <name evidence="11" type="ORF">ACAT0790_LOCUS61118</name>
</gene>
<evidence type="ECO:0000259" key="10">
    <source>
        <dbReference type="PROSITE" id="PS51767"/>
    </source>
</evidence>
<keyword evidence="3 7" id="KW-0064">Aspartyl protease</keyword>
<dbReference type="GO" id="GO:0004190">
    <property type="term" value="F:aspartic-type endopeptidase activity"/>
    <property type="evidence" value="ECO:0007669"/>
    <property type="project" value="UniProtKB-KW"/>
</dbReference>
<feature type="domain" description="Peptidase A1" evidence="10">
    <location>
        <begin position="258"/>
        <end position="616"/>
    </location>
</feature>
<keyword evidence="9" id="KW-0472">Membrane</keyword>
<comment type="similarity">
    <text evidence="1 7">Belongs to the peptidase A1 family.</text>
</comment>
<feature type="compositionally biased region" description="Acidic residues" evidence="8">
    <location>
        <begin position="207"/>
        <end position="216"/>
    </location>
</feature>
<evidence type="ECO:0000256" key="1">
    <source>
        <dbReference type="ARBA" id="ARBA00007447"/>
    </source>
</evidence>
<keyword evidence="6" id="KW-1015">Disulfide bond</keyword>
<keyword evidence="9" id="KW-1133">Transmembrane helix</keyword>
<dbReference type="Gene3D" id="2.40.70.10">
    <property type="entry name" value="Acid Proteases"/>
    <property type="match status" value="2"/>
</dbReference>
<feature type="disulfide bond" evidence="6">
    <location>
        <begin position="289"/>
        <end position="294"/>
    </location>
</feature>
<proteinExistence type="inferred from homology"/>
<keyword evidence="2 7" id="KW-0645">Protease</keyword>
<dbReference type="AlphaFoldDB" id="A0A7S1S4V5"/>
<evidence type="ECO:0000313" key="11">
    <source>
        <dbReference type="EMBL" id="CAD9184346.1"/>
    </source>
</evidence>
<feature type="region of interest" description="Disordered" evidence="8">
    <location>
        <begin position="207"/>
        <end position="226"/>
    </location>
</feature>